<evidence type="ECO:0000256" key="2">
    <source>
        <dbReference type="SAM" id="Coils"/>
    </source>
</evidence>
<keyword evidence="3" id="KW-0812">Transmembrane</keyword>
<comment type="caution">
    <text evidence="5">The sequence shown here is derived from an EMBL/GenBank/DDBJ whole genome shotgun (WGS) entry which is preliminary data.</text>
</comment>
<keyword evidence="3" id="KW-1133">Transmembrane helix</keyword>
<evidence type="ECO:0000313" key="5">
    <source>
        <dbReference type="EMBL" id="KAF4118198.1"/>
    </source>
</evidence>
<dbReference type="AlphaFoldDB" id="A0A7J6DFU4"/>
<feature type="coiled-coil region" evidence="2">
    <location>
        <begin position="312"/>
        <end position="374"/>
    </location>
</feature>
<sequence length="491" mass="56377">MYGKTQEQNMEFEAFYESDEDTTGPRTLSYIQAKGKAIQCRGSRCLVLIAVGLGLICVLLLVFIILQNITITAERDLINSHKNTVEEFNQTINSLQDNYTDLMTEKHQLQNNKLELETRVNDLTAEKSQLQRDFDSLGQRNLDFERKVTTLSDELKKNVSKGGNQCSLDGLFVSKKAMSWSDSRKYCRDRGGDLVIINTEEKQRLMSSLVRLSERAWIGLSDRENEGNLTWVDNSTLKQGFWFEELYDTSLRSYRDIGRKAVSWRHISIQVGMSGGSSCLVLITVGLGLICVLLLIFIILQHITITAERDLIKSYKNTVEEFNQTINSLQDKYTDLMTEKHQLQNNFNSFSQKKLELESKVTSLSEELKKEASKRGWFFMSNEFKNWSDSRQYCRDRGADLVIINTEEKQRLISSFTTESVWIGLSDTENEGNMTWVDNSPLKQGFWVKGEPNNLGGYEDCIELNPEKPILSNWNDLSCSNTRKGICEKYK</sequence>
<reference evidence="5 6" key="1">
    <citation type="submission" date="2020-04" db="EMBL/GenBank/DDBJ databases">
        <title>Chromosome-level genome assembly of a cyprinid fish Onychostoma macrolepis by integration of Nanopore Sequencing, Bionano and Hi-C technology.</title>
        <authorList>
            <person name="Wang D."/>
        </authorList>
    </citation>
    <scope>NUCLEOTIDE SEQUENCE [LARGE SCALE GENOMIC DNA]</scope>
    <source>
        <strain evidence="5">SWU-2019</strain>
        <tissue evidence="5">Muscle</tissue>
    </source>
</reference>
<dbReference type="EMBL" id="JAAMOB010000001">
    <property type="protein sequence ID" value="KAF4118198.1"/>
    <property type="molecule type" value="Genomic_DNA"/>
</dbReference>
<feature type="transmembrane region" description="Helical" evidence="3">
    <location>
        <begin position="280"/>
        <end position="300"/>
    </location>
</feature>
<dbReference type="InterPro" id="IPR016187">
    <property type="entry name" value="CTDL_fold"/>
</dbReference>
<dbReference type="PANTHER" id="PTHR22802:SF471">
    <property type="entry name" value="CD209F ANTIGEN"/>
    <property type="match status" value="1"/>
</dbReference>
<evidence type="ECO:0000256" key="1">
    <source>
        <dbReference type="ARBA" id="ARBA00022734"/>
    </source>
</evidence>
<dbReference type="Proteomes" id="UP000579812">
    <property type="component" value="Unassembled WGS sequence"/>
</dbReference>
<dbReference type="InterPro" id="IPR033989">
    <property type="entry name" value="CD209-like_CTLD"/>
</dbReference>
<feature type="transmembrane region" description="Helical" evidence="3">
    <location>
        <begin position="45"/>
        <end position="66"/>
    </location>
</feature>
<evidence type="ECO:0000313" key="6">
    <source>
        <dbReference type="Proteomes" id="UP000579812"/>
    </source>
</evidence>
<feature type="coiled-coil region" evidence="2">
    <location>
        <begin position="78"/>
        <end position="140"/>
    </location>
</feature>
<dbReference type="Pfam" id="PF00059">
    <property type="entry name" value="Lectin_C"/>
    <property type="match status" value="2"/>
</dbReference>
<feature type="domain" description="C-type lectin" evidence="4">
    <location>
        <begin position="172"/>
        <end position="242"/>
    </location>
</feature>
<dbReference type="InterPro" id="IPR016186">
    <property type="entry name" value="C-type_lectin-like/link_sf"/>
</dbReference>
<name>A0A7J6DFU4_9TELE</name>
<dbReference type="GO" id="GO:0030246">
    <property type="term" value="F:carbohydrate binding"/>
    <property type="evidence" value="ECO:0007669"/>
    <property type="project" value="UniProtKB-KW"/>
</dbReference>
<dbReference type="CDD" id="cd03590">
    <property type="entry name" value="CLECT_DC-SIGN_like"/>
    <property type="match status" value="1"/>
</dbReference>
<dbReference type="Gene3D" id="3.10.100.10">
    <property type="entry name" value="Mannose-Binding Protein A, subunit A"/>
    <property type="match status" value="2"/>
</dbReference>
<dbReference type="PROSITE" id="PS50041">
    <property type="entry name" value="C_TYPE_LECTIN_2"/>
    <property type="match status" value="2"/>
</dbReference>
<protein>
    <recommendedName>
        <fullName evidence="4">C-type lectin domain-containing protein</fullName>
    </recommendedName>
</protein>
<keyword evidence="6" id="KW-1185">Reference proteome</keyword>
<keyword evidence="2" id="KW-0175">Coiled coil</keyword>
<dbReference type="SUPFAM" id="SSF56436">
    <property type="entry name" value="C-type lectin-like"/>
    <property type="match status" value="2"/>
</dbReference>
<feature type="domain" description="C-type lectin" evidence="4">
    <location>
        <begin position="378"/>
        <end position="488"/>
    </location>
</feature>
<evidence type="ECO:0000256" key="3">
    <source>
        <dbReference type="SAM" id="Phobius"/>
    </source>
</evidence>
<proteinExistence type="predicted"/>
<dbReference type="Gene3D" id="1.20.5.1000">
    <property type="entry name" value="arf6 gtpase in complex with a specific effector, jip4"/>
    <property type="match status" value="2"/>
</dbReference>
<keyword evidence="1" id="KW-0430">Lectin</keyword>
<dbReference type="InterPro" id="IPR001304">
    <property type="entry name" value="C-type_lectin-like"/>
</dbReference>
<evidence type="ECO:0000259" key="4">
    <source>
        <dbReference type="PROSITE" id="PS50041"/>
    </source>
</evidence>
<dbReference type="InterPro" id="IPR051004">
    <property type="entry name" value="DC-SIGN_domain-containing"/>
</dbReference>
<dbReference type="PANTHER" id="PTHR22802">
    <property type="entry name" value="C-TYPE LECTIN SUPERFAMILY MEMBER"/>
    <property type="match status" value="1"/>
</dbReference>
<dbReference type="SMART" id="SM00034">
    <property type="entry name" value="CLECT"/>
    <property type="match status" value="2"/>
</dbReference>
<gene>
    <name evidence="5" type="ORF">G5714_000249</name>
</gene>
<organism evidence="5 6">
    <name type="scientific">Onychostoma macrolepis</name>
    <dbReference type="NCBI Taxonomy" id="369639"/>
    <lineage>
        <taxon>Eukaryota</taxon>
        <taxon>Metazoa</taxon>
        <taxon>Chordata</taxon>
        <taxon>Craniata</taxon>
        <taxon>Vertebrata</taxon>
        <taxon>Euteleostomi</taxon>
        <taxon>Actinopterygii</taxon>
        <taxon>Neopterygii</taxon>
        <taxon>Teleostei</taxon>
        <taxon>Ostariophysi</taxon>
        <taxon>Cypriniformes</taxon>
        <taxon>Cyprinidae</taxon>
        <taxon>Acrossocheilinae</taxon>
        <taxon>Onychostoma</taxon>
    </lineage>
</organism>
<accession>A0A7J6DFU4</accession>
<keyword evidence="3" id="KW-0472">Membrane</keyword>